<dbReference type="AlphaFoldDB" id="A0A6C0B5R7"/>
<evidence type="ECO:0000313" key="1">
    <source>
        <dbReference type="EMBL" id="QHS87400.1"/>
    </source>
</evidence>
<dbReference type="EMBL" id="MN739081">
    <property type="protein sequence ID" value="QHS87400.1"/>
    <property type="molecule type" value="Genomic_DNA"/>
</dbReference>
<sequence length="168" mass="19530">MATEPQPFHALANKWNLFYHLQTDVRWTIDSYRTIMRDIQYAESVIALNRSIPDYLLYNSMFFCMKDGVGPMWEDKKNRDGGCFSYRVANTDVANVWRKLLCMMCGNNLCTNAKYESHINGITISPKKKFSVVKVWLDVCTFQDPGIIRDVQNLPKEGCLFKKHAPEF</sequence>
<dbReference type="PANTHER" id="PTHR11960">
    <property type="entry name" value="EUKARYOTIC TRANSLATION INITIATION FACTOR 4E RELATED"/>
    <property type="match status" value="1"/>
</dbReference>
<dbReference type="Pfam" id="PF01652">
    <property type="entry name" value="IF4E"/>
    <property type="match status" value="1"/>
</dbReference>
<dbReference type="InterPro" id="IPR023398">
    <property type="entry name" value="TIF_eIF4e-like"/>
</dbReference>
<dbReference type="GO" id="GO:0003743">
    <property type="term" value="F:translation initiation factor activity"/>
    <property type="evidence" value="ECO:0007669"/>
    <property type="project" value="InterPro"/>
</dbReference>
<dbReference type="InterPro" id="IPR001040">
    <property type="entry name" value="TIF_eIF_4E"/>
</dbReference>
<proteinExistence type="predicted"/>
<accession>A0A6C0B5R7</accession>
<dbReference type="GO" id="GO:0016281">
    <property type="term" value="C:eukaryotic translation initiation factor 4F complex"/>
    <property type="evidence" value="ECO:0007669"/>
    <property type="project" value="TreeGrafter"/>
</dbReference>
<name>A0A6C0B5R7_9ZZZZ</name>
<protein>
    <submittedName>
        <fullName evidence="1">Uncharacterized protein</fullName>
    </submittedName>
</protein>
<dbReference type="Gene3D" id="3.30.760.10">
    <property type="entry name" value="RNA Cap, Translation Initiation Factor Eif4e"/>
    <property type="match status" value="1"/>
</dbReference>
<dbReference type="GO" id="GO:0000340">
    <property type="term" value="F:RNA 7-methylguanosine cap binding"/>
    <property type="evidence" value="ECO:0007669"/>
    <property type="project" value="TreeGrafter"/>
</dbReference>
<dbReference type="SUPFAM" id="SSF55418">
    <property type="entry name" value="eIF4e-like"/>
    <property type="match status" value="1"/>
</dbReference>
<reference evidence="1" key="1">
    <citation type="journal article" date="2020" name="Nature">
        <title>Giant virus diversity and host interactions through global metagenomics.</title>
        <authorList>
            <person name="Schulz F."/>
            <person name="Roux S."/>
            <person name="Paez-Espino D."/>
            <person name="Jungbluth S."/>
            <person name="Walsh D.A."/>
            <person name="Denef V.J."/>
            <person name="McMahon K.D."/>
            <person name="Konstantinidis K.T."/>
            <person name="Eloe-Fadrosh E.A."/>
            <person name="Kyrpides N.C."/>
            <person name="Woyke T."/>
        </authorList>
    </citation>
    <scope>NUCLEOTIDE SEQUENCE</scope>
    <source>
        <strain evidence="1">GVMAG-M-3300010157-4</strain>
    </source>
</reference>
<organism evidence="1">
    <name type="scientific">viral metagenome</name>
    <dbReference type="NCBI Taxonomy" id="1070528"/>
    <lineage>
        <taxon>unclassified sequences</taxon>
        <taxon>metagenomes</taxon>
        <taxon>organismal metagenomes</taxon>
    </lineage>
</organism>